<feature type="compositionally biased region" description="Basic residues" evidence="2">
    <location>
        <begin position="147"/>
        <end position="160"/>
    </location>
</feature>
<dbReference type="PANTHER" id="PTHR23110">
    <property type="entry name" value="BTB DOMAIN TRANSCRIPTION FACTOR"/>
    <property type="match status" value="1"/>
</dbReference>
<evidence type="ECO:0000313" key="4">
    <source>
        <dbReference type="EMBL" id="UYV81336.1"/>
    </source>
</evidence>
<dbReference type="Proteomes" id="UP001235939">
    <property type="component" value="Chromosome 20"/>
</dbReference>
<evidence type="ECO:0000256" key="1">
    <source>
        <dbReference type="ARBA" id="ARBA00023242"/>
    </source>
</evidence>
<dbReference type="Gene3D" id="3.30.710.10">
    <property type="entry name" value="Potassium Channel Kv1.1, Chain A"/>
    <property type="match status" value="1"/>
</dbReference>
<accession>A0ABY6LJL6</accession>
<sequence length="581" mass="66119">MEMQQQFCLKWNNHHSNMLAVFESLLSTESLVDVTLACEGKTMKAHKIVLSACSPFFLSLFEENPCKHPIVILKDMQFTELRAIITFMYKGEVNVSQEHLATLLRTAETLKIKGLAEVSHPDGLHAERQVEAPQNPAQQASPDLLLHNKRRKKGRPRKRSFSGSNKSDEEPLTNRLKETSSEIDDTTDDFDHQGPSANACCGNSVHNSAEPIGLSAIIPQNSIDPQSGEEDFEPTRLMEQTLTTENVSFSQSFFSSYSDPLFQIPTNNTGSRSSPKSSTTKSHTLPSGTLCVKTEANDSQVKAENEERPGAPPKFEDEELEARLDQDPTQTQKELTKTLEVMQPAIFHRLKEMGMIQKVGNLVPYELKPRDVERHFYMCEQLLQRQKRKGFLHRIVTGDEKWVHYNNPKHRSTYGYPGHASSSTAKPNIHDGLSFQVEARIEPYNFPGIVSTPEEAPPHAILSTPQYDNSDLKELISDKELFLMFRRGQNARQFAVNIAKAIFTPHEMRLSNCRGAREKLQLNEEKLKFIRKAVLKYYDIAPYAEYDIWKICCQSIDAHCRHERRLFRRQAFQQAGDQTIS</sequence>
<keyword evidence="5" id="KW-1185">Reference proteome</keyword>
<dbReference type="InterPro" id="IPR000210">
    <property type="entry name" value="BTB/POZ_dom"/>
</dbReference>
<protein>
    <recommendedName>
        <fullName evidence="3">BTB domain-containing protein</fullName>
    </recommendedName>
</protein>
<dbReference type="InterPro" id="IPR036397">
    <property type="entry name" value="RNaseH_sf"/>
</dbReference>
<feature type="region of interest" description="Disordered" evidence="2">
    <location>
        <begin position="295"/>
        <end position="314"/>
    </location>
</feature>
<gene>
    <name evidence="4" type="ORF">LAZ67_20000818</name>
</gene>
<dbReference type="Pfam" id="PF00651">
    <property type="entry name" value="BTB"/>
    <property type="match status" value="1"/>
</dbReference>
<dbReference type="SUPFAM" id="SSF54695">
    <property type="entry name" value="POZ domain"/>
    <property type="match status" value="1"/>
</dbReference>
<dbReference type="PROSITE" id="PS50097">
    <property type="entry name" value="BTB"/>
    <property type="match status" value="1"/>
</dbReference>
<dbReference type="Gene3D" id="3.30.420.10">
    <property type="entry name" value="Ribonuclease H-like superfamily/Ribonuclease H"/>
    <property type="match status" value="1"/>
</dbReference>
<proteinExistence type="predicted"/>
<dbReference type="CDD" id="cd18315">
    <property type="entry name" value="BTB_POZ_BAB-like"/>
    <property type="match status" value="1"/>
</dbReference>
<dbReference type="Gene3D" id="1.10.10.10">
    <property type="entry name" value="Winged helix-like DNA-binding domain superfamily/Winged helix DNA-binding domain"/>
    <property type="match status" value="1"/>
</dbReference>
<dbReference type="InterPro" id="IPR051095">
    <property type="entry name" value="Dros_DevTransReg"/>
</dbReference>
<evidence type="ECO:0000313" key="5">
    <source>
        <dbReference type="Proteomes" id="UP001235939"/>
    </source>
</evidence>
<feature type="compositionally biased region" description="Low complexity" evidence="2">
    <location>
        <begin position="269"/>
        <end position="287"/>
    </location>
</feature>
<feature type="region of interest" description="Disordered" evidence="2">
    <location>
        <begin position="131"/>
        <end position="204"/>
    </location>
</feature>
<reference evidence="4 5" key="1">
    <citation type="submission" date="2022-01" db="EMBL/GenBank/DDBJ databases">
        <title>A chromosomal length assembly of Cordylochernes scorpioides.</title>
        <authorList>
            <person name="Zeh D."/>
            <person name="Zeh J."/>
        </authorList>
    </citation>
    <scope>NUCLEOTIDE SEQUENCE [LARGE SCALE GENOMIC DNA]</scope>
    <source>
        <strain evidence="4">IN4F17</strain>
        <tissue evidence="4">Whole Body</tissue>
    </source>
</reference>
<feature type="domain" description="BTB" evidence="3">
    <location>
        <begin position="32"/>
        <end position="97"/>
    </location>
</feature>
<feature type="region of interest" description="Disordered" evidence="2">
    <location>
        <begin position="265"/>
        <end position="289"/>
    </location>
</feature>
<dbReference type="EMBL" id="CP092882">
    <property type="protein sequence ID" value="UYV81336.1"/>
    <property type="molecule type" value="Genomic_DNA"/>
</dbReference>
<evidence type="ECO:0000259" key="3">
    <source>
        <dbReference type="PROSITE" id="PS50097"/>
    </source>
</evidence>
<dbReference type="InterPro" id="IPR011333">
    <property type="entry name" value="SKP1/BTB/POZ_sf"/>
</dbReference>
<evidence type="ECO:0000256" key="2">
    <source>
        <dbReference type="SAM" id="MobiDB-lite"/>
    </source>
</evidence>
<organism evidence="4 5">
    <name type="scientific">Cordylochernes scorpioides</name>
    <dbReference type="NCBI Taxonomy" id="51811"/>
    <lineage>
        <taxon>Eukaryota</taxon>
        <taxon>Metazoa</taxon>
        <taxon>Ecdysozoa</taxon>
        <taxon>Arthropoda</taxon>
        <taxon>Chelicerata</taxon>
        <taxon>Arachnida</taxon>
        <taxon>Pseudoscorpiones</taxon>
        <taxon>Cheliferoidea</taxon>
        <taxon>Chernetidae</taxon>
        <taxon>Cordylochernes</taxon>
    </lineage>
</organism>
<dbReference type="InterPro" id="IPR036388">
    <property type="entry name" value="WH-like_DNA-bd_sf"/>
</dbReference>
<dbReference type="PANTHER" id="PTHR23110:SF109">
    <property type="entry name" value="FI07618P-RELATED"/>
    <property type="match status" value="1"/>
</dbReference>
<keyword evidence="1" id="KW-0539">Nucleus</keyword>
<name>A0ABY6LJL6_9ARAC</name>
<dbReference type="SMART" id="SM00225">
    <property type="entry name" value="BTB"/>
    <property type="match status" value="1"/>
</dbReference>